<evidence type="ECO:0000256" key="4">
    <source>
        <dbReference type="ARBA" id="ARBA00012838"/>
    </source>
</evidence>
<accession>A0A809R697</accession>
<keyword evidence="10 17" id="KW-0067">ATP-binding</keyword>
<organism evidence="20 21">
    <name type="scientific">Candidatus Nitrosymbiomonas proteolyticus</name>
    <dbReference type="NCBI Taxonomy" id="2608984"/>
    <lineage>
        <taxon>Bacteria</taxon>
        <taxon>Bacillati</taxon>
        <taxon>Armatimonadota</taxon>
        <taxon>Armatimonadota incertae sedis</taxon>
        <taxon>Candidatus Nitrosymbiomonas</taxon>
    </lineage>
</organism>
<dbReference type="EMBL" id="AP021858">
    <property type="protein sequence ID" value="BBO23019.1"/>
    <property type="molecule type" value="Genomic_DNA"/>
</dbReference>
<dbReference type="KEGG" id="npy:NPRO_06140"/>
<dbReference type="InterPro" id="IPR004495">
    <property type="entry name" value="Met-tRNA-synth_bsu_C"/>
</dbReference>
<feature type="domain" description="TRNA-binding" evidence="19">
    <location>
        <begin position="541"/>
        <end position="642"/>
    </location>
</feature>
<dbReference type="GO" id="GO:0006431">
    <property type="term" value="P:methionyl-tRNA aminoacylation"/>
    <property type="evidence" value="ECO:0007669"/>
    <property type="project" value="InterPro"/>
</dbReference>
<keyword evidence="7 16" id="KW-0820">tRNA-binding</keyword>
<evidence type="ECO:0000256" key="10">
    <source>
        <dbReference type="ARBA" id="ARBA00022840"/>
    </source>
</evidence>
<keyword evidence="8 17" id="KW-0436">Ligase</keyword>
<evidence type="ECO:0000256" key="1">
    <source>
        <dbReference type="ARBA" id="ARBA00003314"/>
    </source>
</evidence>
<dbReference type="AlphaFoldDB" id="A0A809R697"/>
<dbReference type="GO" id="GO:0005524">
    <property type="term" value="F:ATP binding"/>
    <property type="evidence" value="ECO:0007669"/>
    <property type="project" value="UniProtKB-KW"/>
</dbReference>
<comment type="subunit">
    <text evidence="3">Homodimer.</text>
</comment>
<dbReference type="NCBIfam" id="NF008900">
    <property type="entry name" value="PRK12267.1"/>
    <property type="match status" value="1"/>
</dbReference>
<dbReference type="CDD" id="cd02800">
    <property type="entry name" value="tRNA_bind_EcMetRS_like"/>
    <property type="match status" value="1"/>
</dbReference>
<dbReference type="InterPro" id="IPR033911">
    <property type="entry name" value="MetRS_core"/>
</dbReference>
<dbReference type="FunFam" id="2.170.220.10:FF:000002">
    <property type="entry name" value="Methionine--tRNA ligase"/>
    <property type="match status" value="1"/>
</dbReference>
<evidence type="ECO:0000256" key="6">
    <source>
        <dbReference type="ARBA" id="ARBA00022490"/>
    </source>
</evidence>
<dbReference type="FunFam" id="2.40.50.140:FF:000042">
    <property type="entry name" value="Methionine--tRNA ligase"/>
    <property type="match status" value="1"/>
</dbReference>
<dbReference type="NCBIfam" id="TIGR00399">
    <property type="entry name" value="metG_C_term"/>
    <property type="match status" value="1"/>
</dbReference>
<evidence type="ECO:0000256" key="8">
    <source>
        <dbReference type="ARBA" id="ARBA00022598"/>
    </source>
</evidence>
<evidence type="ECO:0000259" key="19">
    <source>
        <dbReference type="PROSITE" id="PS50886"/>
    </source>
</evidence>
<evidence type="ECO:0000256" key="9">
    <source>
        <dbReference type="ARBA" id="ARBA00022741"/>
    </source>
</evidence>
<reference evidence="20" key="1">
    <citation type="journal article" name="DNA Res.">
        <title>The physiological potential of anammox bacteria as revealed by their core genome structure.</title>
        <authorList>
            <person name="Okubo T."/>
            <person name="Toyoda A."/>
            <person name="Fukuhara K."/>
            <person name="Uchiyama I."/>
            <person name="Harigaya Y."/>
            <person name="Kuroiwa M."/>
            <person name="Suzuki T."/>
            <person name="Murakami Y."/>
            <person name="Suwa Y."/>
            <person name="Takami H."/>
        </authorList>
    </citation>
    <scope>NUCLEOTIDE SEQUENCE</scope>
    <source>
        <strain evidence="20">317325-2</strain>
    </source>
</reference>
<evidence type="ECO:0000256" key="3">
    <source>
        <dbReference type="ARBA" id="ARBA00011738"/>
    </source>
</evidence>
<dbReference type="CDD" id="cd00814">
    <property type="entry name" value="MetRS_core"/>
    <property type="match status" value="1"/>
</dbReference>
<evidence type="ECO:0000256" key="14">
    <source>
        <dbReference type="ARBA" id="ARBA00030904"/>
    </source>
</evidence>
<comment type="catalytic activity">
    <reaction evidence="15">
        <text>tRNA(Met) + L-methionine + ATP = L-methionyl-tRNA(Met) + AMP + diphosphate</text>
        <dbReference type="Rhea" id="RHEA:13481"/>
        <dbReference type="Rhea" id="RHEA-COMP:9667"/>
        <dbReference type="Rhea" id="RHEA-COMP:9698"/>
        <dbReference type="ChEBI" id="CHEBI:30616"/>
        <dbReference type="ChEBI" id="CHEBI:33019"/>
        <dbReference type="ChEBI" id="CHEBI:57844"/>
        <dbReference type="ChEBI" id="CHEBI:78442"/>
        <dbReference type="ChEBI" id="CHEBI:78530"/>
        <dbReference type="ChEBI" id="CHEBI:456215"/>
        <dbReference type="EC" id="6.1.1.10"/>
    </reaction>
</comment>
<dbReference type="InterPro" id="IPR041872">
    <property type="entry name" value="Anticodon_Met"/>
</dbReference>
<keyword evidence="11 16" id="KW-0694">RNA-binding</keyword>
<dbReference type="Gene3D" id="3.40.50.620">
    <property type="entry name" value="HUPs"/>
    <property type="match status" value="1"/>
</dbReference>
<dbReference type="PROSITE" id="PS50886">
    <property type="entry name" value="TRBD"/>
    <property type="match status" value="1"/>
</dbReference>
<dbReference type="Gene3D" id="2.40.50.140">
    <property type="entry name" value="Nucleic acid-binding proteins"/>
    <property type="match status" value="1"/>
</dbReference>
<dbReference type="SUPFAM" id="SSF50249">
    <property type="entry name" value="Nucleic acid-binding proteins"/>
    <property type="match status" value="1"/>
</dbReference>
<dbReference type="InterPro" id="IPR009080">
    <property type="entry name" value="tRNAsynth_Ia_anticodon-bd"/>
</dbReference>
<dbReference type="Pfam" id="PF19303">
    <property type="entry name" value="Anticodon_3"/>
    <property type="match status" value="1"/>
</dbReference>
<name>A0A809R697_9BACT</name>
<dbReference type="Pfam" id="PF01588">
    <property type="entry name" value="tRNA_bind"/>
    <property type="match status" value="1"/>
</dbReference>
<gene>
    <name evidence="20" type="ORF">NPRO_06140</name>
</gene>
<evidence type="ECO:0000256" key="2">
    <source>
        <dbReference type="ARBA" id="ARBA00004496"/>
    </source>
</evidence>
<dbReference type="InterPro" id="IPR023457">
    <property type="entry name" value="Met-tRNA_synth_2"/>
</dbReference>
<evidence type="ECO:0000256" key="7">
    <source>
        <dbReference type="ARBA" id="ARBA00022555"/>
    </source>
</evidence>
<evidence type="ECO:0000256" key="16">
    <source>
        <dbReference type="PROSITE-ProRule" id="PRU00209"/>
    </source>
</evidence>
<proteinExistence type="inferred from homology"/>
<dbReference type="Gene3D" id="2.170.220.10">
    <property type="match status" value="1"/>
</dbReference>
<keyword evidence="12 17" id="KW-0648">Protein biosynthesis</keyword>
<evidence type="ECO:0000313" key="20">
    <source>
        <dbReference type="EMBL" id="BBO23019.1"/>
    </source>
</evidence>
<dbReference type="SUPFAM" id="SSF52374">
    <property type="entry name" value="Nucleotidylyl transferase"/>
    <property type="match status" value="1"/>
</dbReference>
<comment type="function">
    <text evidence="1">Is required not only for elongation of protein synthesis but also for the initiation of all mRNA translation through initiator tRNA(fMet) aminoacylation.</text>
</comment>
<dbReference type="PANTHER" id="PTHR43326:SF1">
    <property type="entry name" value="METHIONINE--TRNA LIGASE, MITOCHONDRIAL"/>
    <property type="match status" value="1"/>
</dbReference>
<comment type="similarity">
    <text evidence="17">Belongs to the class-I aminoacyl-tRNA synthetase family.</text>
</comment>
<dbReference type="CDD" id="cd07957">
    <property type="entry name" value="Anticodon_Ia_Met"/>
    <property type="match status" value="1"/>
</dbReference>
<evidence type="ECO:0000313" key="21">
    <source>
        <dbReference type="Proteomes" id="UP000662873"/>
    </source>
</evidence>
<dbReference type="PRINTS" id="PR01041">
    <property type="entry name" value="TRNASYNTHMET"/>
</dbReference>
<dbReference type="Pfam" id="PF09334">
    <property type="entry name" value="tRNA-synt_1g"/>
    <property type="match status" value="2"/>
</dbReference>
<comment type="subcellular location">
    <subcellularLocation>
        <location evidence="2">Cytoplasm</location>
    </subcellularLocation>
</comment>
<dbReference type="InterPro" id="IPR014729">
    <property type="entry name" value="Rossmann-like_a/b/a_fold"/>
</dbReference>
<dbReference type="GO" id="GO:0004825">
    <property type="term" value="F:methionine-tRNA ligase activity"/>
    <property type="evidence" value="ECO:0007669"/>
    <property type="project" value="UniProtKB-EC"/>
</dbReference>
<dbReference type="Gene3D" id="1.10.730.10">
    <property type="entry name" value="Isoleucyl-tRNA Synthetase, Domain 1"/>
    <property type="match status" value="1"/>
</dbReference>
<evidence type="ECO:0000256" key="15">
    <source>
        <dbReference type="ARBA" id="ARBA00047364"/>
    </source>
</evidence>
<evidence type="ECO:0000256" key="13">
    <source>
        <dbReference type="ARBA" id="ARBA00023146"/>
    </source>
</evidence>
<dbReference type="SUPFAM" id="SSF47323">
    <property type="entry name" value="Anticodon-binding domain of a subclass of class I aminoacyl-tRNA synthetases"/>
    <property type="match status" value="1"/>
</dbReference>
<keyword evidence="13 17" id="KW-0030">Aminoacyl-tRNA synthetase</keyword>
<dbReference type="EC" id="6.1.1.10" evidence="4"/>
<sequence>MPKRYYITTPIYYVNSVPHIGTALTTFAADVTARYQKMLGREVMFLTGTDENGLKVLEAAKAAGKDPMQFVDEVAGQFVEIWRGMKIEFDDFIRTTEERHVRCAQEVFQRLREAGHVYPGTYEGWYDVSSETFYKESDLVDGLSPDGNPVTWVQEENFFFRLSDFEERLLQHIESNPQFIVPEVRRNEVVGFLKQGLRDVCITRSNPGWGIPIPGDDSKVIYVWFDALINYITATGWPDSGWEDLWPAEVEWMGKDILTRFHATLWPAMLMGLGLPLPATLVGHGWMTLGGEKISKSKGNVVRPLELAEGLSELTGCERDLAIDAVRHHMAATMPYEDDTVFTLEEFHRRYNTDLANDLGNALNRSMAMATKFVGGAIPDEQPEDEVAQAIAQSVEQYRRHMEAFRLDRASAASLEVIRFLNKYIDTRAPWALAKSGDPALPRVLFGMALCLRTAEGLLRPFMPGVADAIAAQLGQVPLTSLEGVGTPPTLQPGSKLGEARPMFPRIQAERAAAPEPKAQPPERPHPAKEAPPSEPIGIEDFAKVELRIGRVLEAEPLEGSDKLLRLQVVVGSETRQIVAGIRAQYAPLDLIGRQVVVVANLKPAMLRGAESQGMLLAAVDGEGGAILLQPDREAPEGAKVR</sequence>
<dbReference type="Proteomes" id="UP000662873">
    <property type="component" value="Chromosome"/>
</dbReference>
<dbReference type="InterPro" id="IPR015413">
    <property type="entry name" value="Methionyl/Leucyl_tRNA_Synth"/>
</dbReference>
<feature type="region of interest" description="Disordered" evidence="18">
    <location>
        <begin position="511"/>
        <end position="537"/>
    </location>
</feature>
<dbReference type="InterPro" id="IPR002547">
    <property type="entry name" value="tRNA-bd_dom"/>
</dbReference>
<evidence type="ECO:0000256" key="17">
    <source>
        <dbReference type="RuleBase" id="RU363039"/>
    </source>
</evidence>
<evidence type="ECO:0000256" key="11">
    <source>
        <dbReference type="ARBA" id="ARBA00022884"/>
    </source>
</evidence>
<evidence type="ECO:0000256" key="18">
    <source>
        <dbReference type="SAM" id="MobiDB-lite"/>
    </source>
</evidence>
<dbReference type="InterPro" id="IPR014758">
    <property type="entry name" value="Met-tRNA_synth"/>
</dbReference>
<dbReference type="GO" id="GO:0000049">
    <property type="term" value="F:tRNA binding"/>
    <property type="evidence" value="ECO:0007669"/>
    <property type="project" value="UniProtKB-UniRule"/>
</dbReference>
<dbReference type="NCBIfam" id="TIGR00398">
    <property type="entry name" value="metG"/>
    <property type="match status" value="1"/>
</dbReference>
<keyword evidence="6" id="KW-0963">Cytoplasm</keyword>
<protein>
    <recommendedName>
        <fullName evidence="5">Methionine--tRNA ligase</fullName>
        <ecNumber evidence="4">6.1.1.10</ecNumber>
    </recommendedName>
    <alternativeName>
        <fullName evidence="14">Methionyl-tRNA synthetase</fullName>
    </alternativeName>
</protein>
<evidence type="ECO:0000256" key="5">
    <source>
        <dbReference type="ARBA" id="ARBA00018753"/>
    </source>
</evidence>
<dbReference type="InterPro" id="IPR012340">
    <property type="entry name" value="NA-bd_OB-fold"/>
</dbReference>
<keyword evidence="9 17" id="KW-0547">Nucleotide-binding</keyword>
<dbReference type="GO" id="GO:0005737">
    <property type="term" value="C:cytoplasm"/>
    <property type="evidence" value="ECO:0007669"/>
    <property type="project" value="UniProtKB-SubCell"/>
</dbReference>
<dbReference type="PANTHER" id="PTHR43326">
    <property type="entry name" value="METHIONYL-TRNA SYNTHETASE"/>
    <property type="match status" value="1"/>
</dbReference>
<evidence type="ECO:0000256" key="12">
    <source>
        <dbReference type="ARBA" id="ARBA00022917"/>
    </source>
</evidence>